<dbReference type="Proteomes" id="UP000321485">
    <property type="component" value="Unassembled WGS sequence"/>
</dbReference>
<feature type="transmembrane region" description="Helical" evidence="1">
    <location>
        <begin position="95"/>
        <end position="111"/>
    </location>
</feature>
<evidence type="ECO:0000313" key="3">
    <source>
        <dbReference type="Proteomes" id="UP000321485"/>
    </source>
</evidence>
<proteinExistence type="predicted"/>
<dbReference type="RefSeq" id="WP_235509336.1">
    <property type="nucleotide sequence ID" value="NZ_VJWE01000018.1"/>
</dbReference>
<evidence type="ECO:0008006" key="4">
    <source>
        <dbReference type="Google" id="ProtNLM"/>
    </source>
</evidence>
<protein>
    <recommendedName>
        <fullName evidence="4">DUF4149 domain-containing protein</fullName>
    </recommendedName>
</protein>
<keyword evidence="1" id="KW-0472">Membrane</keyword>
<name>A0A561XB48_ACIDE</name>
<dbReference type="AlphaFoldDB" id="A0A561XB48"/>
<feature type="transmembrane region" description="Helical" evidence="1">
    <location>
        <begin position="28"/>
        <end position="48"/>
    </location>
</feature>
<dbReference type="EMBL" id="VJWE01000018">
    <property type="protein sequence ID" value="TWG33340.1"/>
    <property type="molecule type" value="Genomic_DNA"/>
</dbReference>
<keyword evidence="1" id="KW-1133">Transmembrane helix</keyword>
<keyword evidence="1" id="KW-0812">Transmembrane</keyword>
<comment type="caution">
    <text evidence="2">The sequence shown here is derived from an EMBL/GenBank/DDBJ whole genome shotgun (WGS) entry which is preliminary data.</text>
</comment>
<reference evidence="2 3" key="1">
    <citation type="journal article" date="2015" name="Stand. Genomic Sci.">
        <title>Genomic Encyclopedia of Bacterial and Archaeal Type Strains, Phase III: the genomes of soil and plant-associated and newly described type strains.</title>
        <authorList>
            <person name="Whitman W.B."/>
            <person name="Woyke T."/>
            <person name="Klenk H.P."/>
            <person name="Zhou Y."/>
            <person name="Lilburn T.G."/>
            <person name="Beck B.J."/>
            <person name="De Vos P."/>
            <person name="Vandamme P."/>
            <person name="Eisen J.A."/>
            <person name="Garrity G."/>
            <person name="Hugenholtz P."/>
            <person name="Kyrpides N.C."/>
        </authorList>
    </citation>
    <scope>NUCLEOTIDE SEQUENCE [LARGE SCALE GENOMIC DNA]</scope>
    <source>
        <strain evidence="2 3">DSM 64</strain>
    </source>
</reference>
<evidence type="ECO:0000256" key="1">
    <source>
        <dbReference type="SAM" id="Phobius"/>
    </source>
</evidence>
<feature type="transmembrane region" description="Helical" evidence="1">
    <location>
        <begin position="143"/>
        <end position="162"/>
    </location>
</feature>
<accession>A0A561XB48</accession>
<evidence type="ECO:0000313" key="2">
    <source>
        <dbReference type="EMBL" id="TWG33340.1"/>
    </source>
</evidence>
<dbReference type="GeneID" id="51113450"/>
<organism evidence="2 3">
    <name type="scientific">Acidovorax delafieldii</name>
    <name type="common">Pseudomonas delafieldii</name>
    <dbReference type="NCBI Taxonomy" id="47920"/>
    <lineage>
        <taxon>Bacteria</taxon>
        <taxon>Pseudomonadati</taxon>
        <taxon>Pseudomonadota</taxon>
        <taxon>Betaproteobacteria</taxon>
        <taxon>Burkholderiales</taxon>
        <taxon>Comamonadaceae</taxon>
        <taxon>Acidovorax</taxon>
    </lineage>
</organism>
<sequence>MGRVEKLGTGLRPEVTSHVEERKMLSSALYASFFFTVALLVTTAYFLMGGLPLLTLKHDTPLDARFVRGFFNVYYRAAFWASLGAFVSYALWGRYPFAIGVAVNACIVSLLRKHLLQAMQQLGAQIEASSDGAIHHFRRVHSAALFVNLVQLVAIVWGLLWLSQQLK</sequence>
<gene>
    <name evidence="2" type="ORF">ATF69_4418</name>
</gene>